<dbReference type="AlphaFoldDB" id="A0A0W0G0H2"/>
<protein>
    <submittedName>
        <fullName evidence="2">Uncharacterized protein</fullName>
    </submittedName>
</protein>
<comment type="caution">
    <text evidence="2">The sequence shown here is derived from an EMBL/GenBank/DDBJ whole genome shotgun (WGS) entry which is preliminary data.</text>
</comment>
<evidence type="ECO:0000256" key="1">
    <source>
        <dbReference type="SAM" id="MobiDB-lite"/>
    </source>
</evidence>
<organism evidence="2 3">
    <name type="scientific">Moniliophthora roreri</name>
    <name type="common">Frosty pod rot fungus</name>
    <name type="synonym">Monilia roreri</name>
    <dbReference type="NCBI Taxonomy" id="221103"/>
    <lineage>
        <taxon>Eukaryota</taxon>
        <taxon>Fungi</taxon>
        <taxon>Dikarya</taxon>
        <taxon>Basidiomycota</taxon>
        <taxon>Agaricomycotina</taxon>
        <taxon>Agaricomycetes</taxon>
        <taxon>Agaricomycetidae</taxon>
        <taxon>Agaricales</taxon>
        <taxon>Marasmiineae</taxon>
        <taxon>Marasmiaceae</taxon>
        <taxon>Moniliophthora</taxon>
    </lineage>
</organism>
<reference evidence="2 3" key="1">
    <citation type="submission" date="2015-12" db="EMBL/GenBank/DDBJ databases">
        <title>Draft genome sequence of Moniliophthora roreri, the causal agent of frosty pod rot of cacao.</title>
        <authorList>
            <person name="Aime M.C."/>
            <person name="Diaz-Valderrama J.R."/>
            <person name="Kijpornyongpan T."/>
            <person name="Phillips-Mora W."/>
        </authorList>
    </citation>
    <scope>NUCLEOTIDE SEQUENCE [LARGE SCALE GENOMIC DNA]</scope>
    <source>
        <strain evidence="2 3">MCA 2952</strain>
    </source>
</reference>
<sequence>MTPRVSSPGSHQNPEPSKNDSPLNSPPLPVWPPNPPLTTLSFILTPLPIPMSNLRLSQLTMPLPKTSHPLPPPTPEVFRHLKHQFHPDVEVIPAVGGADQFDEEEDEDRENRTTSNDESLLTLSLRPQTLLPTPMTLLVDRVSALCADWNAISPNIAHSTCVGDASRLSLDIHLHTALTNEGLAELHAEGLVRVQTLCRMIAIMTMNLTTISEGNAEESIHNSGENADFLFIGVDP</sequence>
<evidence type="ECO:0000313" key="3">
    <source>
        <dbReference type="Proteomes" id="UP000054988"/>
    </source>
</evidence>
<proteinExistence type="predicted"/>
<dbReference type="Proteomes" id="UP000054988">
    <property type="component" value="Unassembled WGS sequence"/>
</dbReference>
<feature type="region of interest" description="Disordered" evidence="1">
    <location>
        <begin position="95"/>
        <end position="118"/>
    </location>
</feature>
<accession>A0A0W0G0H2</accession>
<evidence type="ECO:0000313" key="2">
    <source>
        <dbReference type="EMBL" id="KTB42077.1"/>
    </source>
</evidence>
<gene>
    <name evidence="2" type="ORF">WG66_5347</name>
</gene>
<feature type="compositionally biased region" description="Polar residues" evidence="1">
    <location>
        <begin position="1"/>
        <end position="20"/>
    </location>
</feature>
<name>A0A0W0G0H2_MONRR</name>
<feature type="region of interest" description="Disordered" evidence="1">
    <location>
        <begin position="1"/>
        <end position="30"/>
    </location>
</feature>
<dbReference type="EMBL" id="LATX01001389">
    <property type="protein sequence ID" value="KTB42077.1"/>
    <property type="molecule type" value="Genomic_DNA"/>
</dbReference>